<proteinExistence type="predicted"/>
<dbReference type="Proteomes" id="UP000283095">
    <property type="component" value="Chromosome"/>
</dbReference>
<protein>
    <submittedName>
        <fullName evidence="1">Uncharacterized protein</fullName>
    </submittedName>
</protein>
<organism evidence="1 2">
    <name type="scientific">Peribacillus asahii</name>
    <dbReference type="NCBI Taxonomy" id="228899"/>
    <lineage>
        <taxon>Bacteria</taxon>
        <taxon>Bacillati</taxon>
        <taxon>Bacillota</taxon>
        <taxon>Bacilli</taxon>
        <taxon>Bacillales</taxon>
        <taxon>Bacillaceae</taxon>
        <taxon>Peribacillus</taxon>
    </lineage>
</organism>
<name>A0A3T0KLE6_9BACI</name>
<reference evidence="1 2" key="1">
    <citation type="submission" date="2018-01" db="EMBL/GenBank/DDBJ databases">
        <title>Bacillus asahii Genome sequencing and assembly.</title>
        <authorList>
            <person name="Jiang H."/>
            <person name="Feng Y."/>
            <person name="Zhao F."/>
            <person name="Lin X."/>
        </authorList>
    </citation>
    <scope>NUCLEOTIDE SEQUENCE [LARGE SCALE GENOMIC DNA]</scope>
    <source>
        <strain evidence="1 2">OM18</strain>
    </source>
</reference>
<dbReference type="KEGG" id="pasa:BAOM_0597"/>
<accession>A0A3T0KLE6</accession>
<dbReference type="EMBL" id="CP026095">
    <property type="protein sequence ID" value="AZV41229.1"/>
    <property type="molecule type" value="Genomic_DNA"/>
</dbReference>
<sequence length="43" mass="4925">MVGLFFILTEELVSNTDKGEKVIPIKSNVSNVVMFKRKRRVSN</sequence>
<evidence type="ECO:0000313" key="2">
    <source>
        <dbReference type="Proteomes" id="UP000283095"/>
    </source>
</evidence>
<evidence type="ECO:0000313" key="1">
    <source>
        <dbReference type="EMBL" id="AZV41229.1"/>
    </source>
</evidence>
<gene>
    <name evidence="1" type="ORF">BAOM_0597</name>
</gene>
<dbReference type="AlphaFoldDB" id="A0A3T0KLE6"/>